<reference evidence="2" key="1">
    <citation type="journal article" date="2007" name="Nature">
        <title>The grapevine genome sequence suggests ancestral hexaploidization in major angiosperm phyla.</title>
        <authorList>
            <consortium name="The French-Italian Public Consortium for Grapevine Genome Characterization."/>
            <person name="Jaillon O."/>
            <person name="Aury J.-M."/>
            <person name="Noel B."/>
            <person name="Policriti A."/>
            <person name="Clepet C."/>
            <person name="Casagrande A."/>
            <person name="Choisne N."/>
            <person name="Aubourg S."/>
            <person name="Vitulo N."/>
            <person name="Jubin C."/>
            <person name="Vezzi A."/>
            <person name="Legeai F."/>
            <person name="Hugueney P."/>
            <person name="Dasilva C."/>
            <person name="Horner D."/>
            <person name="Mica E."/>
            <person name="Jublot D."/>
            <person name="Poulain J."/>
            <person name="Bruyere C."/>
            <person name="Billault A."/>
            <person name="Segurens B."/>
            <person name="Gouyvenoux M."/>
            <person name="Ugarte E."/>
            <person name="Cattonaro F."/>
            <person name="Anthouard V."/>
            <person name="Vico V."/>
            <person name="Del Fabbro C."/>
            <person name="Alaux M."/>
            <person name="Di Gaspero G."/>
            <person name="Dumas V."/>
            <person name="Felice N."/>
            <person name="Paillard S."/>
            <person name="Juman I."/>
            <person name="Moroldo M."/>
            <person name="Scalabrin S."/>
            <person name="Canaguier A."/>
            <person name="Le Clainche I."/>
            <person name="Malacrida G."/>
            <person name="Durand E."/>
            <person name="Pesole G."/>
            <person name="Laucou V."/>
            <person name="Chatelet P."/>
            <person name="Merdinoglu D."/>
            <person name="Delledonne M."/>
            <person name="Pezzotti M."/>
            <person name="Lecharny A."/>
            <person name="Scarpelli C."/>
            <person name="Artiguenave F."/>
            <person name="Pe M.E."/>
            <person name="Valle G."/>
            <person name="Morgante M."/>
            <person name="Caboche M."/>
            <person name="Adam-Blondon A.-F."/>
            <person name="Weissenbach J."/>
            <person name="Quetier F."/>
            <person name="Wincker P."/>
        </authorList>
    </citation>
    <scope>NUCLEOTIDE SEQUENCE [LARGE SCALE GENOMIC DNA]</scope>
    <source>
        <strain evidence="2">cv. Pinot noir / PN40024</strain>
    </source>
</reference>
<dbReference type="InParanoid" id="D7TFW1"/>
<sequence>MPTIKSLFYRVLNMSFTWGKIISRLIWTCTDSITFLGKVLEKPKCLVSIQWKIPLYF</sequence>
<dbReference type="Proteomes" id="UP000009183">
    <property type="component" value="Chromosome 3"/>
</dbReference>
<dbReference type="PaxDb" id="29760-VIT_03s0132g00300.t01"/>
<proteinExistence type="predicted"/>
<dbReference type="HOGENOM" id="CLU_3000333_0_0_1"/>
<name>D7TFW1_VITVI</name>
<evidence type="ECO:0000313" key="1">
    <source>
        <dbReference type="EMBL" id="CBI29384.3"/>
    </source>
</evidence>
<organism evidence="1 2">
    <name type="scientific">Vitis vinifera</name>
    <name type="common">Grape</name>
    <dbReference type="NCBI Taxonomy" id="29760"/>
    <lineage>
        <taxon>Eukaryota</taxon>
        <taxon>Viridiplantae</taxon>
        <taxon>Streptophyta</taxon>
        <taxon>Embryophyta</taxon>
        <taxon>Tracheophyta</taxon>
        <taxon>Spermatophyta</taxon>
        <taxon>Magnoliopsida</taxon>
        <taxon>eudicotyledons</taxon>
        <taxon>Gunneridae</taxon>
        <taxon>Pentapetalae</taxon>
        <taxon>rosids</taxon>
        <taxon>Vitales</taxon>
        <taxon>Vitaceae</taxon>
        <taxon>Viteae</taxon>
        <taxon>Vitis</taxon>
    </lineage>
</organism>
<dbReference type="EMBL" id="FN595773">
    <property type="protein sequence ID" value="CBI29384.3"/>
    <property type="molecule type" value="Genomic_DNA"/>
</dbReference>
<protein>
    <submittedName>
        <fullName evidence="1">Uncharacterized protein</fullName>
    </submittedName>
</protein>
<gene>
    <name evidence="1" type="ordered locus">VIT_03s0132g00300</name>
</gene>
<accession>D7TFW1</accession>
<dbReference type="AlphaFoldDB" id="D7TFW1"/>
<evidence type="ECO:0000313" key="2">
    <source>
        <dbReference type="Proteomes" id="UP000009183"/>
    </source>
</evidence>
<keyword evidence="2" id="KW-1185">Reference proteome</keyword>